<dbReference type="Proteomes" id="UP001207626">
    <property type="component" value="Unassembled WGS sequence"/>
</dbReference>
<dbReference type="RefSeq" id="WP_268601452.1">
    <property type="nucleotide sequence ID" value="NZ_JAMDLV010000006.1"/>
</dbReference>
<gene>
    <name evidence="1" type="ORF">M5X09_17385</name>
</gene>
<organism evidence="1 2">
    <name type="scientific">Paenibacillus apiarius</name>
    <dbReference type="NCBI Taxonomy" id="46240"/>
    <lineage>
        <taxon>Bacteria</taxon>
        <taxon>Bacillati</taxon>
        <taxon>Bacillota</taxon>
        <taxon>Bacilli</taxon>
        <taxon>Bacillales</taxon>
        <taxon>Paenibacillaceae</taxon>
        <taxon>Paenibacillus</taxon>
    </lineage>
</organism>
<comment type="caution">
    <text evidence="1">The sequence shown here is derived from an EMBL/GenBank/DDBJ whole genome shotgun (WGS) entry which is preliminary data.</text>
</comment>
<name>A0ABT4DVQ7_9BACL</name>
<evidence type="ECO:0000313" key="2">
    <source>
        <dbReference type="Proteomes" id="UP001207626"/>
    </source>
</evidence>
<evidence type="ECO:0000313" key="1">
    <source>
        <dbReference type="EMBL" id="MCY9521419.1"/>
    </source>
</evidence>
<reference evidence="1 2" key="1">
    <citation type="submission" date="2022-05" db="EMBL/GenBank/DDBJ databases">
        <title>Genome Sequencing of Bee-Associated Microbes.</title>
        <authorList>
            <person name="Dunlap C."/>
        </authorList>
    </citation>
    <scope>NUCLEOTIDE SEQUENCE [LARGE SCALE GENOMIC DNA]</scope>
    <source>
        <strain evidence="1 2">NRRL NRS-1438</strain>
    </source>
</reference>
<accession>A0ABT4DVQ7</accession>
<keyword evidence="2" id="KW-1185">Reference proteome</keyword>
<protein>
    <submittedName>
        <fullName evidence="1">Uncharacterized protein</fullName>
    </submittedName>
</protein>
<sequence>MYSMIAEAKTGESCRSLLKQNGIACELFKVRSIAEALPINDFDFAAHWDRGDEKNEL</sequence>
<dbReference type="EMBL" id="JAMDLW010000023">
    <property type="protein sequence ID" value="MCY9521419.1"/>
    <property type="molecule type" value="Genomic_DNA"/>
</dbReference>
<proteinExistence type="predicted"/>